<dbReference type="Proteomes" id="UP001162802">
    <property type="component" value="Unassembled WGS sequence"/>
</dbReference>
<evidence type="ECO:0000259" key="7">
    <source>
        <dbReference type="Pfam" id="PF00460"/>
    </source>
</evidence>
<comment type="caution">
    <text evidence="10">The sequence shown here is derived from an EMBL/GenBank/DDBJ whole genome shotgun (WGS) entry which is preliminary data.</text>
</comment>
<evidence type="ECO:0000256" key="5">
    <source>
        <dbReference type="ARBA" id="ARBA00040228"/>
    </source>
</evidence>
<dbReference type="NCBIfam" id="NF009280">
    <property type="entry name" value="PRK12640.1"/>
    <property type="match status" value="1"/>
</dbReference>
<dbReference type="Pfam" id="PF22692">
    <property type="entry name" value="LlgE_F_G_D1"/>
    <property type="match status" value="1"/>
</dbReference>
<evidence type="ECO:0000256" key="2">
    <source>
        <dbReference type="ARBA" id="ARBA00009677"/>
    </source>
</evidence>
<evidence type="ECO:0000256" key="6">
    <source>
        <dbReference type="RuleBase" id="RU362116"/>
    </source>
</evidence>
<reference evidence="10" key="1">
    <citation type="submission" date="2022-03" db="EMBL/GenBank/DDBJ databases">
        <title>Identification of a novel bacterium isolated from mangrove sediments.</title>
        <authorList>
            <person name="Pan X."/>
        </authorList>
    </citation>
    <scope>NUCLEOTIDE SEQUENCE</scope>
    <source>
        <strain evidence="10">B2637</strain>
    </source>
</reference>
<name>A0ABT0AGC6_9SPHN</name>
<dbReference type="InterPro" id="IPR020013">
    <property type="entry name" value="Flagellar_FlgE/F/G"/>
</dbReference>
<dbReference type="RefSeq" id="WP_243802012.1">
    <property type="nucleotide sequence ID" value="NZ_JALHAT010000035.1"/>
</dbReference>
<keyword evidence="10" id="KW-0966">Cell projection</keyword>
<dbReference type="InterPro" id="IPR001444">
    <property type="entry name" value="Flag_bb_rod_N"/>
</dbReference>
<evidence type="ECO:0000256" key="3">
    <source>
        <dbReference type="ARBA" id="ARBA00023143"/>
    </source>
</evidence>
<keyword evidence="10" id="KW-0282">Flagellum</keyword>
<dbReference type="EMBL" id="JALHAT010000035">
    <property type="protein sequence ID" value="MCJ1962231.1"/>
    <property type="molecule type" value="Genomic_DNA"/>
</dbReference>
<accession>A0ABT0AGC6</accession>
<keyword evidence="3 6" id="KW-0975">Bacterial flagellum</keyword>
<keyword evidence="11" id="KW-1185">Reference proteome</keyword>
<proteinExistence type="inferred from homology"/>
<dbReference type="InterPro" id="IPR053967">
    <property type="entry name" value="LlgE_F_G-like_D1"/>
</dbReference>
<dbReference type="Pfam" id="PF06429">
    <property type="entry name" value="Flg_bbr_C"/>
    <property type="match status" value="1"/>
</dbReference>
<dbReference type="NCBIfam" id="TIGR03506">
    <property type="entry name" value="FlgEFG_subfam"/>
    <property type="match status" value="1"/>
</dbReference>
<feature type="domain" description="Flagellar hook protein FlgE/F/G-like D1" evidence="9">
    <location>
        <begin position="81"/>
        <end position="143"/>
    </location>
</feature>
<feature type="domain" description="Flagellar basal-body/hook protein C-terminal" evidence="8">
    <location>
        <begin position="208"/>
        <end position="246"/>
    </location>
</feature>
<dbReference type="PANTHER" id="PTHR30435">
    <property type="entry name" value="FLAGELLAR PROTEIN"/>
    <property type="match status" value="1"/>
</dbReference>
<dbReference type="InterPro" id="IPR010930">
    <property type="entry name" value="Flg_bb/hook_C_dom"/>
</dbReference>
<protein>
    <recommendedName>
        <fullName evidence="5 6">Flagellar basal-body rod protein FlgF</fullName>
    </recommendedName>
</protein>
<dbReference type="InterPro" id="IPR037925">
    <property type="entry name" value="FlgE/F/G-like"/>
</dbReference>
<evidence type="ECO:0000259" key="8">
    <source>
        <dbReference type="Pfam" id="PF06429"/>
    </source>
</evidence>
<feature type="domain" description="Flagellar basal body rod protein N-terminal" evidence="7">
    <location>
        <begin position="5"/>
        <end position="35"/>
    </location>
</feature>
<gene>
    <name evidence="10" type="primary">flgF</name>
    <name evidence="10" type="ORF">MTR65_16180</name>
</gene>
<evidence type="ECO:0000256" key="1">
    <source>
        <dbReference type="ARBA" id="ARBA00004117"/>
    </source>
</evidence>
<evidence type="ECO:0000256" key="4">
    <source>
        <dbReference type="ARBA" id="ARBA00038560"/>
    </source>
</evidence>
<organism evidence="10 11">
    <name type="scientific">Novosphingobium mangrovi</name>
    <name type="common">ex Hu et al. 2023</name>
    <dbReference type="NCBI Taxonomy" id="2930094"/>
    <lineage>
        <taxon>Bacteria</taxon>
        <taxon>Pseudomonadati</taxon>
        <taxon>Pseudomonadota</taxon>
        <taxon>Alphaproteobacteria</taxon>
        <taxon>Sphingomonadales</taxon>
        <taxon>Sphingomonadaceae</taxon>
        <taxon>Novosphingobium</taxon>
    </lineage>
</organism>
<evidence type="ECO:0000313" key="11">
    <source>
        <dbReference type="Proteomes" id="UP001162802"/>
    </source>
</evidence>
<comment type="subunit">
    <text evidence="4 6">The basal body constitutes a major portion of the flagellar organelle and consists of five rings (E,L,P,S, and M) mounted on a central rod. The rod consists of about 26 subunits of FlgG in the distal portion, and FlgB, FlgC and FlgF are thought to build up the proximal portion of the rod with about 6 subunits each.</text>
</comment>
<comment type="similarity">
    <text evidence="2 6">Belongs to the flagella basal body rod proteins family.</text>
</comment>
<dbReference type="Pfam" id="PF00460">
    <property type="entry name" value="Flg_bb_rod"/>
    <property type="match status" value="1"/>
</dbReference>
<keyword evidence="10" id="KW-0969">Cilium</keyword>
<dbReference type="SUPFAM" id="SSF117143">
    <property type="entry name" value="Flagellar hook protein flgE"/>
    <property type="match status" value="1"/>
</dbReference>
<comment type="subcellular location">
    <subcellularLocation>
        <location evidence="1 6">Bacterial flagellum basal body</location>
    </subcellularLocation>
</comment>
<sequence length="255" mass="26683">MDRLIYTALSGMANSMTRERVIASNMANAQTIGFKAEVLNATPMTLEGPQLQVRAMSSADVKGAMMKDGAVVNTGNPLDVALSGDTMLAVQADDGGEAYTRRGDLSVTVTGVLQNGDGLPVIGQNGPITLPPGARITVAPDGALLMADPAVPEAPPARLDVMKLVSTTGSTITKTLAGQFRVPGDGIPGSPTEFGVLPVDANARLIPQSLEQSNVNASEVLVEMISAQRLFDLRTKLIETARQLDEGGTRLMRLD</sequence>
<evidence type="ECO:0000313" key="10">
    <source>
        <dbReference type="EMBL" id="MCJ1962231.1"/>
    </source>
</evidence>
<dbReference type="PANTHER" id="PTHR30435:SF18">
    <property type="entry name" value="FLAGELLAR BASAL-BODY ROD PROTEIN FLGF"/>
    <property type="match status" value="1"/>
</dbReference>
<evidence type="ECO:0000259" key="9">
    <source>
        <dbReference type="Pfam" id="PF22692"/>
    </source>
</evidence>